<dbReference type="InterPro" id="IPR003035">
    <property type="entry name" value="RWP-RK_dom"/>
</dbReference>
<dbReference type="EMBL" id="JH993015">
    <property type="protein sequence ID" value="EKX42650.1"/>
    <property type="molecule type" value="Genomic_DNA"/>
</dbReference>
<dbReference type="Pfam" id="PF02042">
    <property type="entry name" value="RWP-RK"/>
    <property type="match status" value="1"/>
</dbReference>
<feature type="domain" description="RWP-RK" evidence="8">
    <location>
        <begin position="10"/>
        <end position="97"/>
    </location>
</feature>
<sequence>MEQRPIKIFPRRKQGQPSRGPDVYLTHDRLASFFHMRQKDAAEKLGISLSAMRSACRRLGIERWPYSKSEREEEEGGSKDGDEEDQEEGEIPGSEPDRMPVEQVADAMATSSEGSPVMEDATTAAASGSSSDPIMWGGQDEVPTPEVLPRPPSEAFMKWYASVPNESEDV</sequence>
<dbReference type="PANTHER" id="PTHR46373">
    <property type="entry name" value="PROTEIN RKD4"/>
    <property type="match status" value="1"/>
</dbReference>
<protein>
    <recommendedName>
        <fullName evidence="8">RWP-RK domain-containing protein</fullName>
    </recommendedName>
</protein>
<evidence type="ECO:0000313" key="9">
    <source>
        <dbReference type="EMBL" id="EKX42650.1"/>
    </source>
</evidence>
<name>L1J3I2_GUITC</name>
<reference evidence="10" key="3">
    <citation type="submission" date="2015-06" db="UniProtKB">
        <authorList>
            <consortium name="EnsemblProtists"/>
        </authorList>
    </citation>
    <scope>IDENTIFICATION</scope>
</reference>
<keyword evidence="5" id="KW-0804">Transcription</keyword>
<comment type="function">
    <text evidence="1">Putative transcription factor.</text>
</comment>
<dbReference type="PANTHER" id="PTHR46373:SF2">
    <property type="entry name" value="RWP-RK DOMAIN-CONTAINING PROTEIN"/>
    <property type="match status" value="1"/>
</dbReference>
<evidence type="ECO:0000256" key="6">
    <source>
        <dbReference type="ARBA" id="ARBA00023242"/>
    </source>
</evidence>
<keyword evidence="2" id="KW-0805">Transcription regulation</keyword>
<dbReference type="PROSITE" id="PS51519">
    <property type="entry name" value="RWP_RK"/>
    <property type="match status" value="1"/>
</dbReference>
<gene>
    <name evidence="9" type="ORF">GUITHDRAFT_111329</name>
</gene>
<proteinExistence type="predicted"/>
<dbReference type="EnsemblProtists" id="EKX42650">
    <property type="protein sequence ID" value="EKX42650"/>
    <property type="gene ID" value="GUITHDRAFT_111329"/>
</dbReference>
<keyword evidence="4" id="KW-0238">DNA-binding</keyword>
<dbReference type="Proteomes" id="UP000011087">
    <property type="component" value="Unassembled WGS sequence"/>
</dbReference>
<keyword evidence="6" id="KW-0539">Nucleus</keyword>
<feature type="compositionally biased region" description="Low complexity" evidence="7">
    <location>
        <begin position="121"/>
        <end position="131"/>
    </location>
</feature>
<evidence type="ECO:0000259" key="8">
    <source>
        <dbReference type="PROSITE" id="PS51519"/>
    </source>
</evidence>
<feature type="region of interest" description="Disordered" evidence="7">
    <location>
        <begin position="61"/>
        <end position="150"/>
    </location>
</feature>
<accession>L1J3I2</accession>
<evidence type="ECO:0000313" key="11">
    <source>
        <dbReference type="Proteomes" id="UP000011087"/>
    </source>
</evidence>
<evidence type="ECO:0000256" key="2">
    <source>
        <dbReference type="ARBA" id="ARBA00023015"/>
    </source>
</evidence>
<feature type="region of interest" description="Disordered" evidence="7">
    <location>
        <begin position="1"/>
        <end position="23"/>
    </location>
</feature>
<dbReference type="KEGG" id="gtt:GUITHDRAFT_111329"/>
<dbReference type="AlphaFoldDB" id="L1J3I2"/>
<keyword evidence="3" id="KW-0175">Coiled coil</keyword>
<evidence type="ECO:0000256" key="4">
    <source>
        <dbReference type="ARBA" id="ARBA00023125"/>
    </source>
</evidence>
<evidence type="ECO:0000256" key="1">
    <source>
        <dbReference type="ARBA" id="ARBA00004049"/>
    </source>
</evidence>
<reference evidence="11" key="2">
    <citation type="submission" date="2012-11" db="EMBL/GenBank/DDBJ databases">
        <authorList>
            <person name="Kuo A."/>
            <person name="Curtis B.A."/>
            <person name="Tanifuji G."/>
            <person name="Burki F."/>
            <person name="Gruber A."/>
            <person name="Irimia M."/>
            <person name="Maruyama S."/>
            <person name="Arias M.C."/>
            <person name="Ball S.G."/>
            <person name="Gile G.H."/>
            <person name="Hirakawa Y."/>
            <person name="Hopkins J.F."/>
            <person name="Rensing S.A."/>
            <person name="Schmutz J."/>
            <person name="Symeonidi A."/>
            <person name="Elias M."/>
            <person name="Eveleigh R.J."/>
            <person name="Herman E.K."/>
            <person name="Klute M.J."/>
            <person name="Nakayama T."/>
            <person name="Obornik M."/>
            <person name="Reyes-Prieto A."/>
            <person name="Armbrust E.V."/>
            <person name="Aves S.J."/>
            <person name="Beiko R.G."/>
            <person name="Coutinho P."/>
            <person name="Dacks J.B."/>
            <person name="Durnford D.G."/>
            <person name="Fast N.M."/>
            <person name="Green B.R."/>
            <person name="Grisdale C."/>
            <person name="Hempe F."/>
            <person name="Henrissat B."/>
            <person name="Hoppner M.P."/>
            <person name="Ishida K.-I."/>
            <person name="Kim E."/>
            <person name="Koreny L."/>
            <person name="Kroth P.G."/>
            <person name="Liu Y."/>
            <person name="Malik S.-B."/>
            <person name="Maier U.G."/>
            <person name="McRose D."/>
            <person name="Mock T."/>
            <person name="Neilson J.A."/>
            <person name="Onodera N.T."/>
            <person name="Poole A.M."/>
            <person name="Pritham E.J."/>
            <person name="Richards T.A."/>
            <person name="Rocap G."/>
            <person name="Roy S.W."/>
            <person name="Sarai C."/>
            <person name="Schaack S."/>
            <person name="Shirato S."/>
            <person name="Slamovits C.H."/>
            <person name="Spencer D.F."/>
            <person name="Suzuki S."/>
            <person name="Worden A.Z."/>
            <person name="Zauner S."/>
            <person name="Barry K."/>
            <person name="Bell C."/>
            <person name="Bharti A.K."/>
            <person name="Crow J.A."/>
            <person name="Grimwood J."/>
            <person name="Kramer R."/>
            <person name="Lindquist E."/>
            <person name="Lucas S."/>
            <person name="Salamov A."/>
            <person name="McFadden G.I."/>
            <person name="Lane C.E."/>
            <person name="Keeling P.J."/>
            <person name="Gray M.W."/>
            <person name="Grigoriev I.V."/>
            <person name="Archibald J.M."/>
        </authorList>
    </citation>
    <scope>NUCLEOTIDE SEQUENCE</scope>
    <source>
        <strain evidence="11">CCMP2712</strain>
    </source>
</reference>
<evidence type="ECO:0000313" key="10">
    <source>
        <dbReference type="EnsemblProtists" id="EKX42650"/>
    </source>
</evidence>
<organism evidence="9">
    <name type="scientific">Guillardia theta (strain CCMP2712)</name>
    <name type="common">Cryptophyte</name>
    <dbReference type="NCBI Taxonomy" id="905079"/>
    <lineage>
        <taxon>Eukaryota</taxon>
        <taxon>Cryptophyceae</taxon>
        <taxon>Pyrenomonadales</taxon>
        <taxon>Geminigeraceae</taxon>
        <taxon>Guillardia</taxon>
    </lineage>
</organism>
<feature type="compositionally biased region" description="Basic and acidic residues" evidence="7">
    <location>
        <begin position="68"/>
        <end position="80"/>
    </location>
</feature>
<evidence type="ECO:0000256" key="5">
    <source>
        <dbReference type="ARBA" id="ARBA00023163"/>
    </source>
</evidence>
<dbReference type="GO" id="GO:0003677">
    <property type="term" value="F:DNA binding"/>
    <property type="evidence" value="ECO:0007669"/>
    <property type="project" value="UniProtKB-KW"/>
</dbReference>
<dbReference type="RefSeq" id="XP_005829630.1">
    <property type="nucleotide sequence ID" value="XM_005829573.1"/>
</dbReference>
<evidence type="ECO:0000256" key="7">
    <source>
        <dbReference type="SAM" id="MobiDB-lite"/>
    </source>
</evidence>
<dbReference type="GeneID" id="17299309"/>
<keyword evidence="11" id="KW-1185">Reference proteome</keyword>
<dbReference type="PaxDb" id="55529-EKX42650"/>
<evidence type="ECO:0000256" key="3">
    <source>
        <dbReference type="ARBA" id="ARBA00023054"/>
    </source>
</evidence>
<dbReference type="HOGENOM" id="CLU_092984_0_2_1"/>
<dbReference type="InterPro" id="IPR044607">
    <property type="entry name" value="RKD-like"/>
</dbReference>
<feature type="compositionally biased region" description="Acidic residues" evidence="7">
    <location>
        <begin position="81"/>
        <end position="90"/>
    </location>
</feature>
<dbReference type="GO" id="GO:0003700">
    <property type="term" value="F:DNA-binding transcription factor activity"/>
    <property type="evidence" value="ECO:0007669"/>
    <property type="project" value="InterPro"/>
</dbReference>
<reference evidence="9 11" key="1">
    <citation type="journal article" date="2012" name="Nature">
        <title>Algal genomes reveal evolutionary mosaicism and the fate of nucleomorphs.</title>
        <authorList>
            <consortium name="DOE Joint Genome Institute"/>
            <person name="Curtis B.A."/>
            <person name="Tanifuji G."/>
            <person name="Burki F."/>
            <person name="Gruber A."/>
            <person name="Irimia M."/>
            <person name="Maruyama S."/>
            <person name="Arias M.C."/>
            <person name="Ball S.G."/>
            <person name="Gile G.H."/>
            <person name="Hirakawa Y."/>
            <person name="Hopkins J.F."/>
            <person name="Kuo A."/>
            <person name="Rensing S.A."/>
            <person name="Schmutz J."/>
            <person name="Symeonidi A."/>
            <person name="Elias M."/>
            <person name="Eveleigh R.J."/>
            <person name="Herman E.K."/>
            <person name="Klute M.J."/>
            <person name="Nakayama T."/>
            <person name="Obornik M."/>
            <person name="Reyes-Prieto A."/>
            <person name="Armbrust E.V."/>
            <person name="Aves S.J."/>
            <person name="Beiko R.G."/>
            <person name="Coutinho P."/>
            <person name="Dacks J.B."/>
            <person name="Durnford D.G."/>
            <person name="Fast N.M."/>
            <person name="Green B.R."/>
            <person name="Grisdale C.J."/>
            <person name="Hempel F."/>
            <person name="Henrissat B."/>
            <person name="Hoppner M.P."/>
            <person name="Ishida K."/>
            <person name="Kim E."/>
            <person name="Koreny L."/>
            <person name="Kroth P.G."/>
            <person name="Liu Y."/>
            <person name="Malik S.B."/>
            <person name="Maier U.G."/>
            <person name="McRose D."/>
            <person name="Mock T."/>
            <person name="Neilson J.A."/>
            <person name="Onodera N.T."/>
            <person name="Poole A.M."/>
            <person name="Pritham E.J."/>
            <person name="Richards T.A."/>
            <person name="Rocap G."/>
            <person name="Roy S.W."/>
            <person name="Sarai C."/>
            <person name="Schaack S."/>
            <person name="Shirato S."/>
            <person name="Slamovits C.H."/>
            <person name="Spencer D.F."/>
            <person name="Suzuki S."/>
            <person name="Worden A.Z."/>
            <person name="Zauner S."/>
            <person name="Barry K."/>
            <person name="Bell C."/>
            <person name="Bharti A.K."/>
            <person name="Crow J.A."/>
            <person name="Grimwood J."/>
            <person name="Kramer R."/>
            <person name="Lindquist E."/>
            <person name="Lucas S."/>
            <person name="Salamov A."/>
            <person name="McFadden G.I."/>
            <person name="Lane C.E."/>
            <person name="Keeling P.J."/>
            <person name="Gray M.W."/>
            <person name="Grigoriev I.V."/>
            <person name="Archibald J.M."/>
        </authorList>
    </citation>
    <scope>NUCLEOTIDE SEQUENCE</scope>
    <source>
        <strain evidence="9 11">CCMP2712</strain>
    </source>
</reference>